<evidence type="ECO:0000313" key="4">
    <source>
        <dbReference type="Proteomes" id="UP001521150"/>
    </source>
</evidence>
<feature type="region of interest" description="Disordered" evidence="1">
    <location>
        <begin position="1"/>
        <end position="21"/>
    </location>
</feature>
<proteinExistence type="predicted"/>
<evidence type="ECO:0000256" key="1">
    <source>
        <dbReference type="SAM" id="MobiDB-lite"/>
    </source>
</evidence>
<keyword evidence="2" id="KW-0812">Transmembrane</keyword>
<feature type="transmembrane region" description="Helical" evidence="2">
    <location>
        <begin position="20"/>
        <end position="43"/>
    </location>
</feature>
<dbReference type="EMBL" id="JAJVCN010000001">
    <property type="protein sequence ID" value="MCE7002490.1"/>
    <property type="molecule type" value="Genomic_DNA"/>
</dbReference>
<keyword evidence="2" id="KW-0472">Membrane</keyword>
<evidence type="ECO:0000313" key="3">
    <source>
        <dbReference type="EMBL" id="MCE7002490.1"/>
    </source>
</evidence>
<accession>A0ABS8Z3U4</accession>
<protein>
    <submittedName>
        <fullName evidence="3">Uncharacterized protein</fullName>
    </submittedName>
</protein>
<name>A0ABS8Z3U4_9PSEU</name>
<sequence length="100" mass="9572">MPTPGNPVPMTLAADAGSTGPAAGGAVAIPVIAVIITVIVILCRPTRGRKITTGTQVTTAALGGVAGILLSGTTFGSALASGTVELITNTLGALTGLFTG</sequence>
<reference evidence="3 4" key="1">
    <citation type="submission" date="2021-12" db="EMBL/GenBank/DDBJ databases">
        <title>Genome sequence of Kibdelosporangium philippinense ATCC 49844.</title>
        <authorList>
            <person name="Fedorov E.A."/>
            <person name="Omeragic M."/>
            <person name="Shalygina K.F."/>
            <person name="Maclea K.S."/>
        </authorList>
    </citation>
    <scope>NUCLEOTIDE SEQUENCE [LARGE SCALE GENOMIC DNA]</scope>
    <source>
        <strain evidence="3 4">ATCC 49844</strain>
    </source>
</reference>
<keyword evidence="4" id="KW-1185">Reference proteome</keyword>
<dbReference type="Proteomes" id="UP001521150">
    <property type="component" value="Unassembled WGS sequence"/>
</dbReference>
<organism evidence="3 4">
    <name type="scientific">Kibdelosporangium philippinense</name>
    <dbReference type="NCBI Taxonomy" id="211113"/>
    <lineage>
        <taxon>Bacteria</taxon>
        <taxon>Bacillati</taxon>
        <taxon>Actinomycetota</taxon>
        <taxon>Actinomycetes</taxon>
        <taxon>Pseudonocardiales</taxon>
        <taxon>Pseudonocardiaceae</taxon>
        <taxon>Kibdelosporangium</taxon>
    </lineage>
</organism>
<gene>
    <name evidence="3" type="ORF">LWC34_06545</name>
</gene>
<keyword evidence="2" id="KW-1133">Transmembrane helix</keyword>
<comment type="caution">
    <text evidence="3">The sequence shown here is derived from an EMBL/GenBank/DDBJ whole genome shotgun (WGS) entry which is preliminary data.</text>
</comment>
<dbReference type="RefSeq" id="WP_233723673.1">
    <property type="nucleotide sequence ID" value="NZ_JAJVCN010000001.1"/>
</dbReference>
<evidence type="ECO:0000256" key="2">
    <source>
        <dbReference type="SAM" id="Phobius"/>
    </source>
</evidence>